<proteinExistence type="predicted"/>
<dbReference type="RefSeq" id="WP_233699363.1">
    <property type="nucleotide sequence ID" value="NZ_JAJNBZ010000051.1"/>
</dbReference>
<gene>
    <name evidence="2" type="ORF">LQV63_29705</name>
</gene>
<evidence type="ECO:0000256" key="1">
    <source>
        <dbReference type="SAM" id="MobiDB-lite"/>
    </source>
</evidence>
<feature type="region of interest" description="Disordered" evidence="1">
    <location>
        <begin position="56"/>
        <end position="77"/>
    </location>
</feature>
<sequence>MFGVDGVSSAYFSATRKAYPHRKGCNFEASNNFNSHKFDENAFDFENVLEAMRVPSKSVLKKKSPDPHKTGESDSKPLRTTRQIYDMCKSYPCSHSYNNFVIGQMLLDDRSEYMYPKGVFGNRVIESKVKSGAFYNSTKMELHLVAPSSQKYEFILQFVDMALFNAIKNSLYNNRDKLIVVSGLWEPSGTFNVFCTEIVSKKQIVVITK</sequence>
<comment type="caution">
    <text evidence="2">The sequence shown here is derived from an EMBL/GenBank/DDBJ whole genome shotgun (WGS) entry which is preliminary data.</text>
</comment>
<evidence type="ECO:0000313" key="2">
    <source>
        <dbReference type="EMBL" id="MCE5173421.1"/>
    </source>
</evidence>
<organism evidence="2 3">
    <name type="scientific">Paenibacillus profundus</name>
    <dbReference type="NCBI Taxonomy" id="1173085"/>
    <lineage>
        <taxon>Bacteria</taxon>
        <taxon>Bacillati</taxon>
        <taxon>Bacillota</taxon>
        <taxon>Bacilli</taxon>
        <taxon>Bacillales</taxon>
        <taxon>Paenibacillaceae</taxon>
        <taxon>Paenibacillus</taxon>
    </lineage>
</organism>
<evidence type="ECO:0000313" key="3">
    <source>
        <dbReference type="Proteomes" id="UP001199916"/>
    </source>
</evidence>
<dbReference type="Proteomes" id="UP001199916">
    <property type="component" value="Unassembled WGS sequence"/>
</dbReference>
<keyword evidence="3" id="KW-1185">Reference proteome</keyword>
<reference evidence="2 3" key="1">
    <citation type="submission" date="2021-11" db="EMBL/GenBank/DDBJ databases">
        <title>Draft genome sequence of Paenibacillus profundus YoMME, a new Gram-positive bacteria with exoelectrogenic properties.</title>
        <authorList>
            <person name="Hubenova Y."/>
            <person name="Hubenova E."/>
            <person name="Manasiev Y."/>
            <person name="Peykov S."/>
            <person name="Mitov M."/>
        </authorList>
    </citation>
    <scope>NUCLEOTIDE SEQUENCE [LARGE SCALE GENOMIC DNA]</scope>
    <source>
        <strain evidence="2 3">YoMME</strain>
    </source>
</reference>
<name>A0ABS8YSR3_9BACL</name>
<accession>A0ABS8YSR3</accession>
<dbReference type="EMBL" id="JAJNBZ010000051">
    <property type="protein sequence ID" value="MCE5173421.1"/>
    <property type="molecule type" value="Genomic_DNA"/>
</dbReference>
<protein>
    <submittedName>
        <fullName evidence="2">Uncharacterized protein</fullName>
    </submittedName>
</protein>
<feature type="compositionally biased region" description="Basic and acidic residues" evidence="1">
    <location>
        <begin position="63"/>
        <end position="77"/>
    </location>
</feature>